<evidence type="ECO:0000313" key="1">
    <source>
        <dbReference type="EMBL" id="PZX44240.1"/>
    </source>
</evidence>
<dbReference type="EMBL" id="QKZR01000001">
    <property type="protein sequence ID" value="PZX44240.1"/>
    <property type="molecule type" value="Genomic_DNA"/>
</dbReference>
<sequence length="65" mass="6798">MKNLEMNEMTKLVGAGELCFNNVACYGVSTLMGLVNPVAGILAGGACLFAGCDGEDDGSTTWYSW</sequence>
<keyword evidence="2" id="KW-1185">Reference proteome</keyword>
<gene>
    <name evidence="1" type="ORF">LX97_01250</name>
</gene>
<comment type="caution">
    <text evidence="1">The sequence shown here is derived from an EMBL/GenBank/DDBJ whole genome shotgun (WGS) entry which is preliminary data.</text>
</comment>
<dbReference type="Proteomes" id="UP000248584">
    <property type="component" value="Unassembled WGS sequence"/>
</dbReference>
<evidence type="ECO:0008006" key="3">
    <source>
        <dbReference type="Google" id="ProtNLM"/>
    </source>
</evidence>
<protein>
    <recommendedName>
        <fullName evidence="3">Bacteriocin</fullName>
    </recommendedName>
</protein>
<proteinExistence type="predicted"/>
<reference evidence="1 2" key="1">
    <citation type="submission" date="2018-06" db="EMBL/GenBank/DDBJ databases">
        <title>Genomic Encyclopedia of Archaeal and Bacterial Type Strains, Phase II (KMG-II): from individual species to whole genera.</title>
        <authorList>
            <person name="Goeker M."/>
        </authorList>
    </citation>
    <scope>NUCLEOTIDE SEQUENCE [LARGE SCALE GENOMIC DNA]</scope>
    <source>
        <strain evidence="1 2">DSM 17205</strain>
    </source>
</reference>
<name>A0ABX5Q2M9_9FLAO</name>
<evidence type="ECO:0000313" key="2">
    <source>
        <dbReference type="Proteomes" id="UP000248584"/>
    </source>
</evidence>
<accession>A0ABX5Q2M9</accession>
<organism evidence="1 2">
    <name type="scientific">Nonlabens dokdonensis</name>
    <dbReference type="NCBI Taxonomy" id="328515"/>
    <lineage>
        <taxon>Bacteria</taxon>
        <taxon>Pseudomonadati</taxon>
        <taxon>Bacteroidota</taxon>
        <taxon>Flavobacteriia</taxon>
        <taxon>Flavobacteriales</taxon>
        <taxon>Flavobacteriaceae</taxon>
        <taxon>Nonlabens</taxon>
    </lineage>
</organism>